<evidence type="ECO:0000259" key="2">
    <source>
        <dbReference type="PROSITE" id="PS51644"/>
    </source>
</evidence>
<keyword evidence="4" id="KW-1185">Reference proteome</keyword>
<dbReference type="EMBL" id="FOTW01000024">
    <property type="protein sequence ID" value="SFM58904.1"/>
    <property type="molecule type" value="Genomic_DNA"/>
</dbReference>
<feature type="region of interest" description="Disordered" evidence="1">
    <location>
        <begin position="613"/>
        <end position="696"/>
    </location>
</feature>
<dbReference type="STRING" id="758825.SAMN02982985_04615"/>
<sequence length="696" mass="74930">MASSNDNVSMALFCDFENVALGVRDANYDKFDIKPVLERLLLKGSIVVKKAYCDWDRYKAFKAPMHEANFELIEIPHVRQSGKNSADIRMVVDALDLCYTKSHVDTFVIISGDSDFSPLVSKLRENAKKVIGVGVKQSTSDLLVANCDEFIFYDDLVRESRRAAAKRDPRDAQPAVKRTPEEETRRREEMDKRRSQAVEIAVGTFDALVSERGDSGKIWASVLKEAIKRRKPDFSESYYGFRTFGNLLEEAKARGLLEFGRDEKSGAYVYRSSGAAAVNADGSAVVSDNGAAPEAGEGRPEGKGEMRRGRGRGRDRDRSERNAERANVSAERSDGFTDADTDNADTVELPQDEADVLESGAVVEAIVESQAAQQQQQPSAQPGGQQERGRGRGNRGGRKGERSAERAPERAPERAVERTPDLDLTRYPDDEYVISDEEAAAIAHALTVQQQTEGRHARAGGRGGRNQAAQQPRKDNQQARKDNQQPRKDNQQPRKDAQQKPRNGAQQQNQQPRKDKQQGQQKGGNGRRQDANETVQASAQIDSAALYSLPVAPAVVQSAPVELTPVVVAPVANHAAEAAVAKPARAPRKPAAAKVAKEAKAAVEVANVAQATEATEAKPAAGKAKAPAKAKAEPKAKAAPKAKAEAKAKAAPKAKVAAEKVAEAPAAAAAADGAAKPARKPAARKPAAKKAADAAE</sequence>
<dbReference type="PANTHER" id="PTHR35811:SF1">
    <property type="entry name" value="HTH OST-TYPE DOMAIN-CONTAINING PROTEIN"/>
    <property type="match status" value="1"/>
</dbReference>
<dbReference type="AlphaFoldDB" id="A0A1I4S3M4"/>
<feature type="compositionally biased region" description="Basic and acidic residues" evidence="1">
    <location>
        <begin position="296"/>
        <end position="324"/>
    </location>
</feature>
<accession>A0A1I4S3M4</accession>
<feature type="compositionally biased region" description="Low complexity" evidence="1">
    <location>
        <begin position="613"/>
        <end position="629"/>
    </location>
</feature>
<dbReference type="RefSeq" id="WP_174900643.1">
    <property type="nucleotide sequence ID" value="NZ_FOTW01000024.1"/>
</dbReference>
<dbReference type="Pfam" id="PF01936">
    <property type="entry name" value="NYN"/>
    <property type="match status" value="1"/>
</dbReference>
<protein>
    <submittedName>
        <fullName evidence="3">TIGR00288 family protein</fullName>
    </submittedName>
</protein>
<dbReference type="PROSITE" id="PS51644">
    <property type="entry name" value="HTH_OST"/>
    <property type="match status" value="1"/>
</dbReference>
<organism evidence="3 4">
    <name type="scientific">Rugamonas rubra</name>
    <dbReference type="NCBI Taxonomy" id="758825"/>
    <lineage>
        <taxon>Bacteria</taxon>
        <taxon>Pseudomonadati</taxon>
        <taxon>Pseudomonadota</taxon>
        <taxon>Betaproteobacteria</taxon>
        <taxon>Burkholderiales</taxon>
        <taxon>Oxalobacteraceae</taxon>
        <taxon>Telluria group</taxon>
        <taxon>Rugamonas</taxon>
    </lineage>
</organism>
<feature type="compositionally biased region" description="Low complexity" evidence="1">
    <location>
        <begin position="663"/>
        <end position="676"/>
    </location>
</feature>
<feature type="compositionally biased region" description="Basic and acidic residues" evidence="1">
    <location>
        <begin position="178"/>
        <end position="193"/>
    </location>
</feature>
<feature type="region of interest" description="Disordered" evidence="1">
    <location>
        <begin position="284"/>
        <end position="430"/>
    </location>
</feature>
<dbReference type="CDD" id="cd11297">
    <property type="entry name" value="PIN_LabA-like_N_1"/>
    <property type="match status" value="1"/>
</dbReference>
<dbReference type="Gene3D" id="3.40.50.1010">
    <property type="entry name" value="5'-nuclease"/>
    <property type="match status" value="1"/>
</dbReference>
<dbReference type="PANTHER" id="PTHR35811">
    <property type="entry name" value="SLR1870 PROTEIN"/>
    <property type="match status" value="1"/>
</dbReference>
<evidence type="ECO:0000313" key="3">
    <source>
        <dbReference type="EMBL" id="SFM58904.1"/>
    </source>
</evidence>
<feature type="domain" description="HTH OST-type" evidence="2">
    <location>
        <begin position="197"/>
        <end position="273"/>
    </location>
</feature>
<gene>
    <name evidence="3" type="ORF">SAMN02982985_04615</name>
</gene>
<dbReference type="CDD" id="cd10146">
    <property type="entry name" value="LabA_like_C"/>
    <property type="match status" value="1"/>
</dbReference>
<evidence type="ECO:0000256" key="1">
    <source>
        <dbReference type="SAM" id="MobiDB-lite"/>
    </source>
</evidence>
<dbReference type="Proteomes" id="UP000199470">
    <property type="component" value="Unassembled WGS sequence"/>
</dbReference>
<feature type="compositionally biased region" description="Basic residues" evidence="1">
    <location>
        <begin position="677"/>
        <end position="688"/>
    </location>
</feature>
<feature type="region of interest" description="Disordered" evidence="1">
    <location>
        <begin position="163"/>
        <end position="193"/>
    </location>
</feature>
<name>A0A1I4S3M4_9BURK</name>
<evidence type="ECO:0000313" key="4">
    <source>
        <dbReference type="Proteomes" id="UP000199470"/>
    </source>
</evidence>
<dbReference type="InterPro" id="IPR021139">
    <property type="entry name" value="NYN"/>
</dbReference>
<feature type="region of interest" description="Disordered" evidence="1">
    <location>
        <begin position="445"/>
        <end position="537"/>
    </location>
</feature>
<feature type="compositionally biased region" description="Basic and acidic residues" evidence="1">
    <location>
        <begin position="630"/>
        <end position="648"/>
    </location>
</feature>
<proteinExistence type="predicted"/>
<reference evidence="3 4" key="1">
    <citation type="submission" date="2016-10" db="EMBL/GenBank/DDBJ databases">
        <authorList>
            <person name="de Groot N.N."/>
        </authorList>
    </citation>
    <scope>NUCLEOTIDE SEQUENCE [LARGE SCALE GENOMIC DNA]</scope>
    <source>
        <strain evidence="3 4">ATCC 43154</strain>
    </source>
</reference>
<feature type="compositionally biased region" description="Basic and acidic residues" evidence="1">
    <location>
        <begin position="472"/>
        <end position="499"/>
    </location>
</feature>
<dbReference type="InterPro" id="IPR025605">
    <property type="entry name" value="OST-HTH/LOTUS_dom"/>
</dbReference>
<feature type="compositionally biased region" description="Acidic residues" evidence="1">
    <location>
        <begin position="337"/>
        <end position="356"/>
    </location>
</feature>
<feature type="compositionally biased region" description="Basic and acidic residues" evidence="1">
    <location>
        <begin position="398"/>
        <end position="429"/>
    </location>
</feature>
<feature type="compositionally biased region" description="Low complexity" evidence="1">
    <location>
        <begin position="369"/>
        <end position="385"/>
    </location>
</feature>
<dbReference type="GO" id="GO:0004540">
    <property type="term" value="F:RNA nuclease activity"/>
    <property type="evidence" value="ECO:0007669"/>
    <property type="project" value="InterPro"/>
</dbReference>